<gene>
    <name evidence="4" type="ORF">A2725_04210</name>
</gene>
<evidence type="ECO:0000313" key="5">
    <source>
        <dbReference type="Proteomes" id="UP000177067"/>
    </source>
</evidence>
<reference evidence="4 5" key="1">
    <citation type="journal article" date="2016" name="Nat. Commun.">
        <title>Thousands of microbial genomes shed light on interconnected biogeochemical processes in an aquifer system.</title>
        <authorList>
            <person name="Anantharaman K."/>
            <person name="Brown C.T."/>
            <person name="Hug L.A."/>
            <person name="Sharon I."/>
            <person name="Castelle C.J."/>
            <person name="Probst A.J."/>
            <person name="Thomas B.C."/>
            <person name="Singh A."/>
            <person name="Wilkins M.J."/>
            <person name="Karaoz U."/>
            <person name="Brodie E.L."/>
            <person name="Williams K.H."/>
            <person name="Hubbard S.S."/>
            <person name="Banfield J.F."/>
        </authorList>
    </citation>
    <scope>NUCLEOTIDE SEQUENCE [LARGE SCALE GENOMIC DNA]</scope>
</reference>
<dbReference type="PROSITE" id="PS50110">
    <property type="entry name" value="RESPONSE_REGULATORY"/>
    <property type="match status" value="1"/>
</dbReference>
<name>A0A1F6LHN8_9BACT</name>
<dbReference type="Proteomes" id="UP000177067">
    <property type="component" value="Unassembled WGS sequence"/>
</dbReference>
<evidence type="ECO:0000259" key="3">
    <source>
        <dbReference type="PROSITE" id="PS50110"/>
    </source>
</evidence>
<dbReference type="AlphaFoldDB" id="A0A1F6LHN8"/>
<evidence type="ECO:0000256" key="1">
    <source>
        <dbReference type="ARBA" id="ARBA00022553"/>
    </source>
</evidence>
<dbReference type="GO" id="GO:0000160">
    <property type="term" value="P:phosphorelay signal transduction system"/>
    <property type="evidence" value="ECO:0007669"/>
    <property type="project" value="InterPro"/>
</dbReference>
<keyword evidence="1 2" id="KW-0597">Phosphoprotein</keyword>
<evidence type="ECO:0000313" key="4">
    <source>
        <dbReference type="EMBL" id="OGH58922.1"/>
    </source>
</evidence>
<accession>A0A1F6LHN8</accession>
<dbReference type="InterPro" id="IPR050595">
    <property type="entry name" value="Bact_response_regulator"/>
</dbReference>
<evidence type="ECO:0000256" key="2">
    <source>
        <dbReference type="PROSITE-ProRule" id="PRU00169"/>
    </source>
</evidence>
<dbReference type="Gene3D" id="3.40.50.2300">
    <property type="match status" value="1"/>
</dbReference>
<dbReference type="InterPro" id="IPR011006">
    <property type="entry name" value="CheY-like_superfamily"/>
</dbReference>
<dbReference type="SUPFAM" id="SSF52172">
    <property type="entry name" value="CheY-like"/>
    <property type="match status" value="1"/>
</dbReference>
<comment type="caution">
    <text evidence="4">The sequence shown here is derived from an EMBL/GenBank/DDBJ whole genome shotgun (WGS) entry which is preliminary data.</text>
</comment>
<proteinExistence type="predicted"/>
<dbReference type="PANTHER" id="PTHR44591">
    <property type="entry name" value="STRESS RESPONSE REGULATOR PROTEIN 1"/>
    <property type="match status" value="1"/>
</dbReference>
<feature type="modified residue" description="4-aspartylphosphate" evidence="2">
    <location>
        <position position="53"/>
    </location>
</feature>
<dbReference type="SMART" id="SM00448">
    <property type="entry name" value="REC"/>
    <property type="match status" value="1"/>
</dbReference>
<dbReference type="InterPro" id="IPR001789">
    <property type="entry name" value="Sig_transdc_resp-reg_receiver"/>
</dbReference>
<protein>
    <recommendedName>
        <fullName evidence="3">Response regulatory domain-containing protein</fullName>
    </recommendedName>
</protein>
<dbReference type="Pfam" id="PF00072">
    <property type="entry name" value="Response_reg"/>
    <property type="match status" value="1"/>
</dbReference>
<organism evidence="4 5">
    <name type="scientific">Candidatus Magasanikbacteria bacterium RIFCSPHIGHO2_01_FULL_33_34</name>
    <dbReference type="NCBI Taxonomy" id="1798671"/>
    <lineage>
        <taxon>Bacteria</taxon>
        <taxon>Candidatus Magasanikiibacteriota</taxon>
    </lineage>
</organism>
<dbReference type="PANTHER" id="PTHR44591:SF3">
    <property type="entry name" value="RESPONSE REGULATORY DOMAIN-CONTAINING PROTEIN"/>
    <property type="match status" value="1"/>
</dbReference>
<dbReference type="EMBL" id="MFPS01000008">
    <property type="protein sequence ID" value="OGH58922.1"/>
    <property type="molecule type" value="Genomic_DNA"/>
</dbReference>
<sequence length="122" mass="13771">MPKKILVVEDDKFSYKLYDHLLTEAGYKVISTPIATEAAKLTKEHKPDLIIMDIMLKDGNGFDATREIRQDPKSKNTPIIAISNLGQKSDIQEAIDSGVNKYFIKSNTRFQSIIEVIKEMIG</sequence>
<feature type="domain" description="Response regulatory" evidence="3">
    <location>
        <begin position="4"/>
        <end position="120"/>
    </location>
</feature>